<dbReference type="PROSITE" id="PS50830">
    <property type="entry name" value="TNASE_3"/>
    <property type="match status" value="1"/>
</dbReference>
<dbReference type="InterPro" id="IPR035437">
    <property type="entry name" value="SNase_OB-fold_sf"/>
</dbReference>
<proteinExistence type="predicted"/>
<feature type="domain" description="TNase-like" evidence="1">
    <location>
        <begin position="33"/>
        <end position="142"/>
    </location>
</feature>
<accession>A0A3G9G770</accession>
<dbReference type="RefSeq" id="WP_126421548.1">
    <property type="nucleotide sequence ID" value="NZ_AP018827.1"/>
</dbReference>
<evidence type="ECO:0000259" key="1">
    <source>
        <dbReference type="PROSITE" id="PS50830"/>
    </source>
</evidence>
<dbReference type="Gene3D" id="2.40.50.90">
    <property type="match status" value="1"/>
</dbReference>
<dbReference type="Pfam" id="PF00565">
    <property type="entry name" value="SNase"/>
    <property type="match status" value="1"/>
</dbReference>
<reference evidence="3" key="2">
    <citation type="journal article" date="2017" name="Plant Physiol. Biochem.">
        <title>Differential oxidative and antioxidative response of duckweed Lemna minor toward plant growth promoting/inhibiting bacteria.</title>
        <authorList>
            <person name="Ishizawa H."/>
            <person name="Kuroda M."/>
            <person name="Morikawa M."/>
            <person name="Ike M."/>
        </authorList>
    </citation>
    <scope>NUCLEOTIDE SEQUENCE [LARGE SCALE GENOMIC DNA]</scope>
    <source>
        <strain evidence="3">M6</strain>
    </source>
</reference>
<evidence type="ECO:0000313" key="2">
    <source>
        <dbReference type="EMBL" id="BBF80884.1"/>
    </source>
</evidence>
<reference evidence="3" key="1">
    <citation type="journal article" date="2017" name="Biotechnol. Biofuels">
        <title>Evaluation of environmental bacterial communities as a factor affecting the growth of duckweed Lemna minor.</title>
        <authorList>
            <person name="Ishizawa H."/>
            <person name="Kuroda M."/>
            <person name="Morikawa M."/>
            <person name="Ike M."/>
        </authorList>
    </citation>
    <scope>NUCLEOTIDE SEQUENCE [LARGE SCALE GENOMIC DNA]</scope>
    <source>
        <strain evidence="3">M6</strain>
    </source>
</reference>
<gene>
    <name evidence="2" type="ORF">EM6_1477</name>
</gene>
<dbReference type="Proteomes" id="UP000278756">
    <property type="component" value="Chromosome 1"/>
</dbReference>
<dbReference type="AlphaFoldDB" id="A0A3G9G770"/>
<dbReference type="PANTHER" id="PTHR12302:SF26">
    <property type="entry name" value="BLR1266 PROTEIN"/>
    <property type="match status" value="1"/>
</dbReference>
<sequence>MLAALAACKPAPSSSPQESKLETGTLSGEAEAIDGDSLRVDGVEVRLEGVDAFEYDQRCGAFACGEAASRQLKRLVAGAEVVCDPQGEDRYGRILAFCAVEGRDLGEAQVRAGLALAYRRYSDRYVAAEETAKRTRTGAWAYEVRAPEDFRHSQ</sequence>
<dbReference type="PANTHER" id="PTHR12302">
    <property type="entry name" value="EBNA2 BINDING PROTEIN P100"/>
    <property type="match status" value="1"/>
</dbReference>
<dbReference type="OrthoDB" id="9805504at2"/>
<dbReference type="SMART" id="SM00318">
    <property type="entry name" value="SNc"/>
    <property type="match status" value="1"/>
</dbReference>
<dbReference type="EMBL" id="AP018827">
    <property type="protein sequence ID" value="BBF80884.1"/>
    <property type="molecule type" value="Genomic_DNA"/>
</dbReference>
<name>A0A3G9G770_9CAUL</name>
<protein>
    <submittedName>
        <fullName evidence="2">Succinoglycan biosynthesis protein</fullName>
    </submittedName>
</protein>
<organism evidence="2 3">
    <name type="scientific">Asticcacaulis excentricus</name>
    <dbReference type="NCBI Taxonomy" id="78587"/>
    <lineage>
        <taxon>Bacteria</taxon>
        <taxon>Pseudomonadati</taxon>
        <taxon>Pseudomonadota</taxon>
        <taxon>Alphaproteobacteria</taxon>
        <taxon>Caulobacterales</taxon>
        <taxon>Caulobacteraceae</taxon>
        <taxon>Asticcacaulis</taxon>
    </lineage>
</organism>
<dbReference type="SUPFAM" id="SSF50199">
    <property type="entry name" value="Staphylococcal nuclease"/>
    <property type="match status" value="1"/>
</dbReference>
<evidence type="ECO:0000313" key="3">
    <source>
        <dbReference type="Proteomes" id="UP000278756"/>
    </source>
</evidence>
<dbReference type="InterPro" id="IPR016071">
    <property type="entry name" value="Staphylococal_nuclease_OB-fold"/>
</dbReference>